<evidence type="ECO:0000313" key="2">
    <source>
        <dbReference type="EMBL" id="CAF1629739.1"/>
    </source>
</evidence>
<dbReference type="Proteomes" id="UP000682733">
    <property type="component" value="Unassembled WGS sequence"/>
</dbReference>
<dbReference type="AlphaFoldDB" id="A0A8S2WQH9"/>
<evidence type="ECO:0000313" key="4">
    <source>
        <dbReference type="Proteomes" id="UP000682733"/>
    </source>
</evidence>
<evidence type="ECO:0000313" key="3">
    <source>
        <dbReference type="EMBL" id="CAF4455283.1"/>
    </source>
</evidence>
<dbReference type="EMBL" id="CAJNOK010058547">
    <property type="protein sequence ID" value="CAF1629739.1"/>
    <property type="molecule type" value="Genomic_DNA"/>
</dbReference>
<accession>A0A8S2WQH9</accession>
<organism evidence="3 4">
    <name type="scientific">Didymodactylos carnosus</name>
    <dbReference type="NCBI Taxonomy" id="1234261"/>
    <lineage>
        <taxon>Eukaryota</taxon>
        <taxon>Metazoa</taxon>
        <taxon>Spiralia</taxon>
        <taxon>Gnathifera</taxon>
        <taxon>Rotifera</taxon>
        <taxon>Eurotatoria</taxon>
        <taxon>Bdelloidea</taxon>
        <taxon>Philodinida</taxon>
        <taxon>Philodinidae</taxon>
        <taxon>Didymodactylos</taxon>
    </lineage>
</organism>
<proteinExistence type="predicted"/>
<name>A0A8S2WQH9_9BILA</name>
<dbReference type="EMBL" id="CAJOBA010084120">
    <property type="protein sequence ID" value="CAF4455283.1"/>
    <property type="molecule type" value="Genomic_DNA"/>
</dbReference>
<feature type="compositionally biased region" description="Basic and acidic residues" evidence="1">
    <location>
        <begin position="46"/>
        <end position="79"/>
    </location>
</feature>
<sequence length="79" mass="9119">FKFADKAPQTRDLRSTGAKYERMSAPILSFDDEGDIPVPKIQRGMYPKEKYHDADSKETVDNSKRPTTDGQYYRDDEIS</sequence>
<comment type="caution">
    <text evidence="3">The sequence shown here is derived from an EMBL/GenBank/DDBJ whole genome shotgun (WGS) entry which is preliminary data.</text>
</comment>
<evidence type="ECO:0000256" key="1">
    <source>
        <dbReference type="SAM" id="MobiDB-lite"/>
    </source>
</evidence>
<dbReference type="Proteomes" id="UP000677228">
    <property type="component" value="Unassembled WGS sequence"/>
</dbReference>
<feature type="region of interest" description="Disordered" evidence="1">
    <location>
        <begin position="30"/>
        <end position="79"/>
    </location>
</feature>
<protein>
    <submittedName>
        <fullName evidence="3">Uncharacterized protein</fullName>
    </submittedName>
</protein>
<reference evidence="3" key="1">
    <citation type="submission" date="2021-02" db="EMBL/GenBank/DDBJ databases">
        <authorList>
            <person name="Nowell W R."/>
        </authorList>
    </citation>
    <scope>NUCLEOTIDE SEQUENCE</scope>
</reference>
<feature type="non-terminal residue" evidence="3">
    <location>
        <position position="1"/>
    </location>
</feature>
<feature type="non-terminal residue" evidence="3">
    <location>
        <position position="79"/>
    </location>
</feature>
<gene>
    <name evidence="2" type="ORF">OVA965_LOCUS43654</name>
    <name evidence="3" type="ORF">TMI583_LOCUS46007</name>
</gene>